<comment type="caution">
    <text evidence="1">The sequence shown here is derived from an EMBL/GenBank/DDBJ whole genome shotgun (WGS) entry which is preliminary data.</text>
</comment>
<dbReference type="PIRSF" id="PIRSF029285">
    <property type="entry name" value="Aminopept"/>
    <property type="match status" value="1"/>
</dbReference>
<reference evidence="1 2" key="1">
    <citation type="submission" date="2018-02" db="EMBL/GenBank/DDBJ databases">
        <title>Genome sequencing of Solimonas sp. HR-BB.</title>
        <authorList>
            <person name="Lee Y."/>
            <person name="Jeon C.O."/>
        </authorList>
    </citation>
    <scope>NUCLEOTIDE SEQUENCE [LARGE SCALE GENOMIC DNA]</scope>
    <source>
        <strain evidence="1 2">HR-BB</strain>
    </source>
</reference>
<dbReference type="AlphaFoldDB" id="A0A2S5TLY6"/>
<dbReference type="Pfam" id="PF10023">
    <property type="entry name" value="Aminopep"/>
    <property type="match status" value="1"/>
</dbReference>
<dbReference type="Proteomes" id="UP000238220">
    <property type="component" value="Unassembled WGS sequence"/>
</dbReference>
<dbReference type="OrthoDB" id="357991at2"/>
<name>A0A2S5TLY6_9GAMM</name>
<keyword evidence="1" id="KW-0645">Protease</keyword>
<keyword evidence="1" id="KW-0378">Hydrolase</keyword>
<proteinExistence type="predicted"/>
<dbReference type="EMBL" id="PSNW01000001">
    <property type="protein sequence ID" value="PPE76005.1"/>
    <property type="molecule type" value="Genomic_DNA"/>
</dbReference>
<keyword evidence="1" id="KW-0031">Aminopeptidase</keyword>
<keyword evidence="2" id="KW-1185">Reference proteome</keyword>
<evidence type="ECO:0000313" key="2">
    <source>
        <dbReference type="Proteomes" id="UP000238220"/>
    </source>
</evidence>
<accession>A0A2S5TLY6</accession>
<evidence type="ECO:0000313" key="1">
    <source>
        <dbReference type="EMBL" id="PPE76005.1"/>
    </source>
</evidence>
<gene>
    <name evidence="1" type="ORF">C3942_00125</name>
</gene>
<dbReference type="InterPro" id="IPR014553">
    <property type="entry name" value="Aminopept"/>
</dbReference>
<organism evidence="1 2">
    <name type="scientific">Solimonas fluminis</name>
    <dbReference type="NCBI Taxonomy" id="2086571"/>
    <lineage>
        <taxon>Bacteria</taxon>
        <taxon>Pseudomonadati</taxon>
        <taxon>Pseudomonadota</taxon>
        <taxon>Gammaproteobacteria</taxon>
        <taxon>Nevskiales</taxon>
        <taxon>Nevskiaceae</taxon>
        <taxon>Solimonas</taxon>
    </lineage>
</organism>
<sequence length="345" mass="39755">MPLAGCSTLGYYSGLAQGQRALLKAREPIARIVGDEQRDPVLRQRLSKVQQARRWAVQRMGLPDNRSYTTYADLGRPYVVWNVFAAPELSLEPLQNCFLLVGCMAYRGYHRQEEAEQHARELQRQGYDVHVGGVPAYSTLNWFADPVLNTMMRWSDEVLVGMIFHELAHQLIYVRNDTAFNESYAEFVEEQGLREYLAEAGEPRQDWQLFDRRRHQFVDLVLATRSRLAQVYGADLSDDDKRSAKKRQFDQLAEDYRRLRDGPWAGYAGFDGWFTDAEPNNARLLPFALYDEYKPAFAALFRQQAGSWAAFHQAVRQLAVLPQEQRAKRLEELAVIGREQTSNTP</sequence>
<protein>
    <submittedName>
        <fullName evidence="1">Aminopeptidase</fullName>
    </submittedName>
</protein>
<dbReference type="GO" id="GO:0004177">
    <property type="term" value="F:aminopeptidase activity"/>
    <property type="evidence" value="ECO:0007669"/>
    <property type="project" value="UniProtKB-KW"/>
</dbReference>